<dbReference type="EC" id="3.1.22.-" evidence="13"/>
<evidence type="ECO:0000256" key="10">
    <source>
        <dbReference type="ARBA" id="ARBA00023172"/>
    </source>
</evidence>
<evidence type="ECO:0000313" key="17">
    <source>
        <dbReference type="Proteomes" id="UP001186944"/>
    </source>
</evidence>
<evidence type="ECO:0000256" key="5">
    <source>
        <dbReference type="ARBA" id="ARBA00022723"/>
    </source>
</evidence>
<dbReference type="Gene3D" id="1.10.150.110">
    <property type="entry name" value="DNA polymerase beta, N-terminal domain-like"/>
    <property type="match status" value="1"/>
</dbReference>
<dbReference type="InterPro" id="IPR047417">
    <property type="entry name" value="WHD_MUS81"/>
</dbReference>
<feature type="compositionally biased region" description="Low complexity" evidence="14">
    <location>
        <begin position="530"/>
        <end position="542"/>
    </location>
</feature>
<comment type="similarity">
    <text evidence="3 13">Belongs to the XPF family.</text>
</comment>
<dbReference type="InterPro" id="IPR010996">
    <property type="entry name" value="HHH_MUS81"/>
</dbReference>
<dbReference type="Gene3D" id="3.40.50.10130">
    <property type="match status" value="1"/>
</dbReference>
<keyword evidence="7 13" id="KW-0227">DNA damage</keyword>
<keyword evidence="12 13" id="KW-0539">Nucleus</keyword>
<dbReference type="InterPro" id="IPR006166">
    <property type="entry name" value="ERCC4_domain"/>
</dbReference>
<dbReference type="SUPFAM" id="SSF52980">
    <property type="entry name" value="Restriction endonuclease-like"/>
    <property type="match status" value="1"/>
</dbReference>
<evidence type="ECO:0000256" key="1">
    <source>
        <dbReference type="ARBA" id="ARBA00001946"/>
    </source>
</evidence>
<dbReference type="PANTHER" id="PTHR13451:SF0">
    <property type="entry name" value="CROSSOVER JUNCTION ENDONUCLEASE MUS81"/>
    <property type="match status" value="1"/>
</dbReference>
<evidence type="ECO:0000256" key="8">
    <source>
        <dbReference type="ARBA" id="ARBA00022801"/>
    </source>
</evidence>
<evidence type="ECO:0000256" key="4">
    <source>
        <dbReference type="ARBA" id="ARBA00022722"/>
    </source>
</evidence>
<dbReference type="GO" id="GO:0000727">
    <property type="term" value="P:double-strand break repair via break-induced replication"/>
    <property type="evidence" value="ECO:0007669"/>
    <property type="project" value="UniProtKB-UniRule"/>
</dbReference>
<evidence type="ECO:0000256" key="9">
    <source>
        <dbReference type="ARBA" id="ARBA00022842"/>
    </source>
</evidence>
<dbReference type="SMART" id="SM00891">
    <property type="entry name" value="ERCC4"/>
    <property type="match status" value="1"/>
</dbReference>
<evidence type="ECO:0000256" key="7">
    <source>
        <dbReference type="ARBA" id="ARBA00022763"/>
    </source>
</evidence>
<dbReference type="GO" id="GO:0000712">
    <property type="term" value="P:resolution of meiotic recombination intermediates"/>
    <property type="evidence" value="ECO:0007669"/>
    <property type="project" value="TreeGrafter"/>
</dbReference>
<dbReference type="Proteomes" id="UP001186944">
    <property type="component" value="Unassembled WGS sequence"/>
</dbReference>
<evidence type="ECO:0000259" key="15">
    <source>
        <dbReference type="SMART" id="SM00891"/>
    </source>
</evidence>
<protein>
    <recommendedName>
        <fullName evidence="13">Crossover junction endonuclease MUS81</fullName>
        <ecNumber evidence="13">3.1.22.-</ecNumber>
    </recommendedName>
</protein>
<feature type="compositionally biased region" description="Polar residues" evidence="14">
    <location>
        <begin position="117"/>
        <end position="130"/>
    </location>
</feature>
<dbReference type="GO" id="GO:0031297">
    <property type="term" value="P:replication fork processing"/>
    <property type="evidence" value="ECO:0007669"/>
    <property type="project" value="UniProtKB-ARBA"/>
</dbReference>
<dbReference type="GO" id="GO:0048476">
    <property type="term" value="C:Holliday junction resolvase complex"/>
    <property type="evidence" value="ECO:0007669"/>
    <property type="project" value="UniProtKB-UniRule"/>
</dbReference>
<dbReference type="GO" id="GO:0008821">
    <property type="term" value="F:crossover junction DNA endonuclease activity"/>
    <property type="evidence" value="ECO:0007669"/>
    <property type="project" value="UniProtKB-UniRule"/>
</dbReference>
<dbReference type="InterPro" id="IPR047416">
    <property type="entry name" value="XPF_nuclease_Mus81"/>
</dbReference>
<evidence type="ECO:0000313" key="16">
    <source>
        <dbReference type="EMBL" id="KAK3092910.1"/>
    </source>
</evidence>
<feature type="compositionally biased region" description="Polar residues" evidence="14">
    <location>
        <begin position="443"/>
        <end position="459"/>
    </location>
</feature>
<dbReference type="AlphaFoldDB" id="A0AA88YAW5"/>
<organism evidence="16 17">
    <name type="scientific">Pinctada imbricata</name>
    <name type="common">Atlantic pearl-oyster</name>
    <name type="synonym">Pinctada martensii</name>
    <dbReference type="NCBI Taxonomy" id="66713"/>
    <lineage>
        <taxon>Eukaryota</taxon>
        <taxon>Metazoa</taxon>
        <taxon>Spiralia</taxon>
        <taxon>Lophotrochozoa</taxon>
        <taxon>Mollusca</taxon>
        <taxon>Bivalvia</taxon>
        <taxon>Autobranchia</taxon>
        <taxon>Pteriomorphia</taxon>
        <taxon>Pterioida</taxon>
        <taxon>Pterioidea</taxon>
        <taxon>Pteriidae</taxon>
        <taxon>Pinctada</taxon>
    </lineage>
</organism>
<dbReference type="EMBL" id="VSWD01000009">
    <property type="protein sequence ID" value="KAK3092910.1"/>
    <property type="molecule type" value="Genomic_DNA"/>
</dbReference>
<comment type="cofactor">
    <cofactor evidence="1 13">
        <name>Mg(2+)</name>
        <dbReference type="ChEBI" id="CHEBI:18420"/>
    </cofactor>
</comment>
<keyword evidence="11 13" id="KW-0234">DNA repair</keyword>
<feature type="compositionally biased region" description="Low complexity" evidence="14">
    <location>
        <begin position="387"/>
        <end position="401"/>
    </location>
</feature>
<feature type="compositionally biased region" description="Basic and acidic residues" evidence="14">
    <location>
        <begin position="406"/>
        <end position="420"/>
    </location>
</feature>
<gene>
    <name evidence="16" type="ORF">FSP39_008762</name>
</gene>
<evidence type="ECO:0000256" key="13">
    <source>
        <dbReference type="RuleBase" id="RU369042"/>
    </source>
</evidence>
<dbReference type="FunFam" id="1.10.10.10:FF:000307">
    <property type="entry name" value="Crossover junction endonuclease MUS81"/>
    <property type="match status" value="1"/>
</dbReference>
<dbReference type="Pfam" id="PF21136">
    <property type="entry name" value="WHD_MUS81"/>
    <property type="match status" value="1"/>
</dbReference>
<dbReference type="SUPFAM" id="SSF47802">
    <property type="entry name" value="DNA polymerase beta, N-terminal domain-like"/>
    <property type="match status" value="1"/>
</dbReference>
<comment type="function">
    <text evidence="13">Interacts with EME1 to form a DNA structure-specific endonuclease with substrate preference for branched DNA structures with a 5'-end at the branch nick. Typical substrates include 3'-flap structures, D-loops, replication forks and nicked Holliday junctions. May be required in mitosis for the processing of stalled or collapsed replication fork intermediates. May be required in meiosis for the repair of meiosis-specific double strand breaks subsequent to single-end invasion (SEI).</text>
</comment>
<reference evidence="16" key="1">
    <citation type="submission" date="2019-08" db="EMBL/GenBank/DDBJ databases">
        <title>The improved chromosome-level genome for the pearl oyster Pinctada fucata martensii using PacBio sequencing and Hi-C.</title>
        <authorList>
            <person name="Zheng Z."/>
        </authorList>
    </citation>
    <scope>NUCLEOTIDE SEQUENCE</scope>
    <source>
        <strain evidence="16">ZZ-2019</strain>
        <tissue evidence="16">Adductor muscle</tissue>
    </source>
</reference>
<dbReference type="FunFam" id="1.10.150.110:FF:000001">
    <property type="entry name" value="Putative Crossover junction endonuclease MUS81"/>
    <property type="match status" value="1"/>
</dbReference>
<evidence type="ECO:0000256" key="12">
    <source>
        <dbReference type="ARBA" id="ARBA00023242"/>
    </source>
</evidence>
<dbReference type="GO" id="GO:0005634">
    <property type="term" value="C:nucleus"/>
    <property type="evidence" value="ECO:0007669"/>
    <property type="project" value="UniProtKB-SubCell"/>
</dbReference>
<dbReference type="InterPro" id="IPR033309">
    <property type="entry name" value="Mus81"/>
</dbReference>
<evidence type="ECO:0000256" key="11">
    <source>
        <dbReference type="ARBA" id="ARBA00023204"/>
    </source>
</evidence>
<dbReference type="PANTHER" id="PTHR13451">
    <property type="entry name" value="CLASS II CROSSOVER JUNCTION ENDONUCLEASE MUS81"/>
    <property type="match status" value="1"/>
</dbReference>
<keyword evidence="5 13" id="KW-0479">Metal-binding</keyword>
<evidence type="ECO:0000256" key="3">
    <source>
        <dbReference type="ARBA" id="ARBA00010015"/>
    </source>
</evidence>
<keyword evidence="8 13" id="KW-0378">Hydrolase</keyword>
<keyword evidence="4 13" id="KW-0540">Nuclease</keyword>
<dbReference type="GO" id="GO:0031573">
    <property type="term" value="P:mitotic intra-S DNA damage checkpoint signaling"/>
    <property type="evidence" value="ECO:0007669"/>
    <property type="project" value="TreeGrafter"/>
</dbReference>
<dbReference type="InterPro" id="IPR027421">
    <property type="entry name" value="DNA_pol_lamdba_lyase_dom_sf"/>
</dbReference>
<feature type="region of interest" description="Disordered" evidence="14">
    <location>
        <begin position="387"/>
        <end position="542"/>
    </location>
</feature>
<feature type="compositionally biased region" description="Low complexity" evidence="14">
    <location>
        <begin position="288"/>
        <end position="304"/>
    </location>
</feature>
<evidence type="ECO:0000256" key="6">
    <source>
        <dbReference type="ARBA" id="ARBA00022759"/>
    </source>
</evidence>
<keyword evidence="6 13" id="KW-0255">Endonuclease</keyword>
<dbReference type="CDD" id="cd20074">
    <property type="entry name" value="XPF_nuclease_Mus81"/>
    <property type="match status" value="1"/>
</dbReference>
<proteinExistence type="inferred from homology"/>
<dbReference type="GO" id="GO:0048257">
    <property type="term" value="F:3'-flap endonuclease activity"/>
    <property type="evidence" value="ECO:0007669"/>
    <property type="project" value="TreeGrafter"/>
</dbReference>
<dbReference type="CDD" id="cd21036">
    <property type="entry name" value="WH_MUS81"/>
    <property type="match status" value="1"/>
</dbReference>
<dbReference type="Pfam" id="PF14716">
    <property type="entry name" value="HHH_8"/>
    <property type="match status" value="1"/>
</dbReference>
<feature type="compositionally biased region" description="Low complexity" evidence="14">
    <location>
        <begin position="487"/>
        <end position="509"/>
    </location>
</feature>
<evidence type="ECO:0000256" key="2">
    <source>
        <dbReference type="ARBA" id="ARBA00004123"/>
    </source>
</evidence>
<keyword evidence="9 13" id="KW-0460">Magnesium</keyword>
<dbReference type="GO" id="GO:0046872">
    <property type="term" value="F:metal ion binding"/>
    <property type="evidence" value="ECO:0007669"/>
    <property type="project" value="UniProtKB-UniRule"/>
</dbReference>
<accession>A0AA88YAW5</accession>
<feature type="domain" description="ERCC4" evidence="15">
    <location>
        <begin position="562"/>
        <end position="658"/>
    </location>
</feature>
<comment type="caution">
    <text evidence="16">The sequence shown here is derived from an EMBL/GenBank/DDBJ whole genome shotgun (WGS) entry which is preliminary data.</text>
</comment>
<feature type="region of interest" description="Disordered" evidence="14">
    <location>
        <begin position="268"/>
        <end position="306"/>
    </location>
</feature>
<dbReference type="InterPro" id="IPR011335">
    <property type="entry name" value="Restrct_endonuc-II-like"/>
</dbReference>
<dbReference type="GO" id="GO:0006308">
    <property type="term" value="P:DNA catabolic process"/>
    <property type="evidence" value="ECO:0007669"/>
    <property type="project" value="UniProtKB-UniRule"/>
</dbReference>
<feature type="region of interest" description="Disordered" evidence="14">
    <location>
        <begin position="93"/>
        <end position="170"/>
    </location>
</feature>
<dbReference type="GO" id="GO:0003677">
    <property type="term" value="F:DNA binding"/>
    <property type="evidence" value="ECO:0007669"/>
    <property type="project" value="UniProtKB-UniRule"/>
</dbReference>
<evidence type="ECO:0000256" key="14">
    <source>
        <dbReference type="SAM" id="MobiDB-lite"/>
    </source>
</evidence>
<dbReference type="InterPro" id="IPR036388">
    <property type="entry name" value="WH-like_DNA-bd_sf"/>
</dbReference>
<feature type="compositionally biased region" description="Polar residues" evidence="14">
    <location>
        <begin position="517"/>
        <end position="529"/>
    </location>
</feature>
<dbReference type="Pfam" id="PF02732">
    <property type="entry name" value="ERCC4"/>
    <property type="match status" value="1"/>
</dbReference>
<sequence length="758" mass="83547">MESHPLYGKRKKKFPKCPNPLFEQWLKEWREDAAAKNLKTQYVYGKALKSLQKYPLPLPSGKDCKMLENFGDKMCKMLDDRLQKHIAQYGSATPVANESSDDSDDVIPSCLPRVPQPRSTSRPTNPSNQRVAIDISDSDSDTASSNRQPDLQPKKKRQRSGSSGRGREYIPAYRSGPYAILITLYRNQQTPDSRSYMTKSELISEAQPLADTSFSLADPGSRYTAWSSMGSLIKKGLVIKESSPAKYSLTDAGCELAHKLEVVHAGGSPTVTAGSPRRPGVCSPTTVTRPRVSPASRASSTSVTGSAPGFSASSDFQFTYVTDDDREVTDKGKAAVLIDDDIGVGFLIKCNYIKLLHTGKKYKLDTARPMGTDVYVYLQDIDAPDTCSTSSLPPLPSLTTDLDSENSDKNTCKSGKRETSKNSVQGKPKKSKSTSKSSSSTTNQNATSINPQSSSNDKGSSNRRPHSSLSSLLPSGRPPLLPQISCTDSQSSIDSQPSSQTSSISTMSSARPPLMPRQTSCTDSQSSVDSQPNSQISISSMSSVASLPPPDFVLYPGKFDVVLCVDNQEFYGSRQGGGKSLLPDLIKNGVNCELRKLQVGDLVWVAQERVAPIPGQLEKSKGRELVLDFVIERKRMDDLMRLKQCGLRRPYFMVENYGSMQHFSIPEERIQQTITNLKVIDGFQVKRTKDIKESVAYLTVMTRYIQSHYQNKTLYACSPESLQELGQSFDITDAEFRLQTFEQFSKGSVKTKVCLYFK</sequence>
<comment type="subunit">
    <text evidence="13">Interacts with EME1.</text>
</comment>
<dbReference type="Gene3D" id="1.10.10.10">
    <property type="entry name" value="Winged helix-like DNA-binding domain superfamily/Winged helix DNA-binding domain"/>
    <property type="match status" value="1"/>
</dbReference>
<keyword evidence="17" id="KW-1185">Reference proteome</keyword>
<keyword evidence="10 13" id="KW-0233">DNA recombination</keyword>
<comment type="subcellular location">
    <subcellularLocation>
        <location evidence="2 13">Nucleus</location>
    </subcellularLocation>
</comment>
<name>A0AA88YAW5_PINIB</name>